<keyword evidence="3" id="KW-1185">Reference proteome</keyword>
<gene>
    <name evidence="2" type="ORF">EJ04DRAFT_567787</name>
</gene>
<comment type="caution">
    <text evidence="2">The sequence shown here is derived from an EMBL/GenBank/DDBJ whole genome shotgun (WGS) entry which is preliminary data.</text>
</comment>
<dbReference type="EMBL" id="ML996219">
    <property type="protein sequence ID" value="KAF2730369.1"/>
    <property type="molecule type" value="Genomic_DNA"/>
</dbReference>
<proteinExistence type="predicted"/>
<reference evidence="2" key="1">
    <citation type="journal article" date="2020" name="Stud. Mycol.">
        <title>101 Dothideomycetes genomes: a test case for predicting lifestyles and emergence of pathogens.</title>
        <authorList>
            <person name="Haridas S."/>
            <person name="Albert R."/>
            <person name="Binder M."/>
            <person name="Bloem J."/>
            <person name="Labutti K."/>
            <person name="Salamov A."/>
            <person name="Andreopoulos B."/>
            <person name="Baker S."/>
            <person name="Barry K."/>
            <person name="Bills G."/>
            <person name="Bluhm B."/>
            <person name="Cannon C."/>
            <person name="Castanera R."/>
            <person name="Culley D."/>
            <person name="Daum C."/>
            <person name="Ezra D."/>
            <person name="Gonzalez J."/>
            <person name="Henrissat B."/>
            <person name="Kuo A."/>
            <person name="Liang C."/>
            <person name="Lipzen A."/>
            <person name="Lutzoni F."/>
            <person name="Magnuson J."/>
            <person name="Mondo S."/>
            <person name="Nolan M."/>
            <person name="Ohm R."/>
            <person name="Pangilinan J."/>
            <person name="Park H.-J."/>
            <person name="Ramirez L."/>
            <person name="Alfaro M."/>
            <person name="Sun H."/>
            <person name="Tritt A."/>
            <person name="Yoshinaga Y."/>
            <person name="Zwiers L.-H."/>
            <person name="Turgeon B."/>
            <person name="Goodwin S."/>
            <person name="Spatafora J."/>
            <person name="Crous P."/>
            <person name="Grigoriev I."/>
        </authorList>
    </citation>
    <scope>NUCLEOTIDE SEQUENCE</scope>
    <source>
        <strain evidence="2">CBS 125425</strain>
    </source>
</reference>
<accession>A0A9P4QSN5</accession>
<evidence type="ECO:0000313" key="3">
    <source>
        <dbReference type="Proteomes" id="UP000799444"/>
    </source>
</evidence>
<feature type="region of interest" description="Disordered" evidence="1">
    <location>
        <begin position="214"/>
        <end position="241"/>
    </location>
</feature>
<evidence type="ECO:0000256" key="1">
    <source>
        <dbReference type="SAM" id="MobiDB-lite"/>
    </source>
</evidence>
<organism evidence="2 3">
    <name type="scientific">Polyplosphaeria fusca</name>
    <dbReference type="NCBI Taxonomy" id="682080"/>
    <lineage>
        <taxon>Eukaryota</taxon>
        <taxon>Fungi</taxon>
        <taxon>Dikarya</taxon>
        <taxon>Ascomycota</taxon>
        <taxon>Pezizomycotina</taxon>
        <taxon>Dothideomycetes</taxon>
        <taxon>Pleosporomycetidae</taxon>
        <taxon>Pleosporales</taxon>
        <taxon>Tetraplosphaeriaceae</taxon>
        <taxon>Polyplosphaeria</taxon>
    </lineage>
</organism>
<feature type="compositionally biased region" description="Basic and acidic residues" evidence="1">
    <location>
        <begin position="232"/>
        <end position="241"/>
    </location>
</feature>
<evidence type="ECO:0000313" key="2">
    <source>
        <dbReference type="EMBL" id="KAF2730369.1"/>
    </source>
</evidence>
<dbReference type="Proteomes" id="UP000799444">
    <property type="component" value="Unassembled WGS sequence"/>
</dbReference>
<dbReference type="AlphaFoldDB" id="A0A9P4QSN5"/>
<protein>
    <submittedName>
        <fullName evidence="2">Uncharacterized protein</fullName>
    </submittedName>
</protein>
<name>A0A9P4QSN5_9PLEO</name>
<sequence>MDAHPLPQEPTGAMEHEDRAGDDATAAFEGGFAELGPCATTGPTGEAPGKIFPFHDLSGELRNEIYAYLPSMKHYPLPSVAEWNRLFWTKYAISTTILLIDRKFTTEVKSYLQKIDPKPTLTVMALAPIRCLLPVMEGIAAGVKYANQTSGGTQPSTNNNNTISPLYRRFSVTMAKNRWQNVLNRDMGTSTMVDGYDETLPDQQTYWSGYSKGQFTRPSIPKKRHSPTGGHCNEEPHANDDSHWKKARQFLEAAIPDMVPSKFANLKIRVIIVPDWRSIKGFEKMNWLQVQNVIVGTALSRRYGRTLFQLPDVTIVPLDQDEHVDLIQEAVDIAKVTPGHRTIEMEDAGSEDWRILKEADWLCQGWRKKIVEPPIMSREERLRVQEQRLRMREQRRRDRQGDNSRSNV</sequence>